<dbReference type="SMART" id="SM00248">
    <property type="entry name" value="ANK"/>
    <property type="match status" value="4"/>
</dbReference>
<evidence type="ECO:0000256" key="3">
    <source>
        <dbReference type="PROSITE-ProRule" id="PRU00023"/>
    </source>
</evidence>
<feature type="repeat" description="ANK" evidence="3">
    <location>
        <begin position="89"/>
        <end position="121"/>
    </location>
</feature>
<dbReference type="InterPro" id="IPR002110">
    <property type="entry name" value="Ankyrin_rpt"/>
</dbReference>
<reference evidence="4" key="1">
    <citation type="journal article" date="2016" name="Insect Biochem. Mol. Biol.">
        <title>Multifaceted biological insights from a draft genome sequence of the tobacco hornworm moth, Manduca sexta.</title>
        <authorList>
            <person name="Kanost M.R."/>
            <person name="Arrese E.L."/>
            <person name="Cao X."/>
            <person name="Chen Y.R."/>
            <person name="Chellapilla S."/>
            <person name="Goldsmith M.R."/>
            <person name="Grosse-Wilde E."/>
            <person name="Heckel D.G."/>
            <person name="Herndon N."/>
            <person name="Jiang H."/>
            <person name="Papanicolaou A."/>
            <person name="Qu J."/>
            <person name="Soulages J.L."/>
            <person name="Vogel H."/>
            <person name="Walters J."/>
            <person name="Waterhouse R.M."/>
            <person name="Ahn S.J."/>
            <person name="Almeida F.C."/>
            <person name="An C."/>
            <person name="Aqrawi P."/>
            <person name="Bretschneider A."/>
            <person name="Bryant W.B."/>
            <person name="Bucks S."/>
            <person name="Chao H."/>
            <person name="Chevignon G."/>
            <person name="Christen J.M."/>
            <person name="Clarke D.F."/>
            <person name="Dittmer N.T."/>
            <person name="Ferguson L.C.F."/>
            <person name="Garavelou S."/>
            <person name="Gordon K.H.J."/>
            <person name="Gunaratna R.T."/>
            <person name="Han Y."/>
            <person name="Hauser F."/>
            <person name="He Y."/>
            <person name="Heidel-Fischer H."/>
            <person name="Hirsh A."/>
            <person name="Hu Y."/>
            <person name="Jiang H."/>
            <person name="Kalra D."/>
            <person name="Klinner C."/>
            <person name="Konig C."/>
            <person name="Kovar C."/>
            <person name="Kroll A.R."/>
            <person name="Kuwar S.S."/>
            <person name="Lee S.L."/>
            <person name="Lehman R."/>
            <person name="Li K."/>
            <person name="Li Z."/>
            <person name="Liang H."/>
            <person name="Lovelace S."/>
            <person name="Lu Z."/>
            <person name="Mansfield J.H."/>
            <person name="McCulloch K.J."/>
            <person name="Mathew T."/>
            <person name="Morton B."/>
            <person name="Muzny D.M."/>
            <person name="Neunemann D."/>
            <person name="Ongeri F."/>
            <person name="Pauchet Y."/>
            <person name="Pu L.L."/>
            <person name="Pyrousis I."/>
            <person name="Rao X.J."/>
            <person name="Redding A."/>
            <person name="Roesel C."/>
            <person name="Sanchez-Gracia A."/>
            <person name="Schaack S."/>
            <person name="Shukla A."/>
            <person name="Tetreau G."/>
            <person name="Wang Y."/>
            <person name="Xiong G.H."/>
            <person name="Traut W."/>
            <person name="Walsh T.K."/>
            <person name="Worley K.C."/>
            <person name="Wu D."/>
            <person name="Wu W."/>
            <person name="Wu Y.Q."/>
            <person name="Zhang X."/>
            <person name="Zou Z."/>
            <person name="Zucker H."/>
            <person name="Briscoe A.D."/>
            <person name="Burmester T."/>
            <person name="Clem R.J."/>
            <person name="Feyereisen R."/>
            <person name="Grimmelikhuijzen C.J.P."/>
            <person name="Hamodrakas S.J."/>
            <person name="Hansson B.S."/>
            <person name="Huguet E."/>
            <person name="Jermiin L.S."/>
            <person name="Lan Q."/>
            <person name="Lehman H.K."/>
            <person name="Lorenzen M."/>
            <person name="Merzendorfer H."/>
            <person name="Michalopoulos I."/>
            <person name="Morton D.B."/>
            <person name="Muthukrishnan S."/>
            <person name="Oakeshott J.G."/>
            <person name="Palmer W."/>
            <person name="Park Y."/>
            <person name="Passarelli A.L."/>
            <person name="Rozas J."/>
            <person name="Schwartz L.M."/>
            <person name="Smith W."/>
            <person name="Southgate A."/>
            <person name="Vilcinskas A."/>
            <person name="Vogt R."/>
            <person name="Wang P."/>
            <person name="Werren J."/>
            <person name="Yu X.Q."/>
            <person name="Zhou J.J."/>
            <person name="Brown S.J."/>
            <person name="Scherer S.E."/>
            <person name="Richards S."/>
            <person name="Blissard G.W."/>
        </authorList>
    </citation>
    <scope>NUCLEOTIDE SEQUENCE</scope>
</reference>
<evidence type="ECO:0008006" key="6">
    <source>
        <dbReference type="Google" id="ProtNLM"/>
    </source>
</evidence>
<dbReference type="EMBL" id="JH668423">
    <property type="protein sequence ID" value="KAG6452380.1"/>
    <property type="molecule type" value="Genomic_DNA"/>
</dbReference>
<dbReference type="SUPFAM" id="SSF48403">
    <property type="entry name" value="Ankyrin repeat"/>
    <property type="match status" value="1"/>
</dbReference>
<dbReference type="InterPro" id="IPR036770">
    <property type="entry name" value="Ankyrin_rpt-contain_sf"/>
</dbReference>
<comment type="caution">
    <text evidence="4">The sequence shown here is derived from an EMBL/GenBank/DDBJ whole genome shotgun (WGS) entry which is preliminary data.</text>
</comment>
<reference evidence="4" key="2">
    <citation type="submission" date="2020-12" db="EMBL/GenBank/DDBJ databases">
        <authorList>
            <person name="Kanost M."/>
        </authorList>
    </citation>
    <scope>NUCLEOTIDE SEQUENCE</scope>
</reference>
<evidence type="ECO:0000313" key="5">
    <source>
        <dbReference type="Proteomes" id="UP000791440"/>
    </source>
</evidence>
<dbReference type="EMBL" id="JH668423">
    <property type="protein sequence ID" value="KAG6452376.1"/>
    <property type="molecule type" value="Genomic_DNA"/>
</dbReference>
<organism evidence="4 5">
    <name type="scientific">Manduca sexta</name>
    <name type="common">Tobacco hawkmoth</name>
    <name type="synonym">Tobacco hornworm</name>
    <dbReference type="NCBI Taxonomy" id="7130"/>
    <lineage>
        <taxon>Eukaryota</taxon>
        <taxon>Metazoa</taxon>
        <taxon>Ecdysozoa</taxon>
        <taxon>Arthropoda</taxon>
        <taxon>Hexapoda</taxon>
        <taxon>Insecta</taxon>
        <taxon>Pterygota</taxon>
        <taxon>Neoptera</taxon>
        <taxon>Endopterygota</taxon>
        <taxon>Lepidoptera</taxon>
        <taxon>Glossata</taxon>
        <taxon>Ditrysia</taxon>
        <taxon>Bombycoidea</taxon>
        <taxon>Sphingidae</taxon>
        <taxon>Sphinginae</taxon>
        <taxon>Sphingini</taxon>
        <taxon>Manduca</taxon>
    </lineage>
</organism>
<dbReference type="InterPro" id="IPR050745">
    <property type="entry name" value="Multifunctional_regulatory"/>
</dbReference>
<dbReference type="PANTHER" id="PTHR24189">
    <property type="entry name" value="MYOTROPHIN"/>
    <property type="match status" value="1"/>
</dbReference>
<dbReference type="PROSITE" id="PS50297">
    <property type="entry name" value="ANK_REP_REGION"/>
    <property type="match status" value="2"/>
</dbReference>
<dbReference type="PROSITE" id="PS50088">
    <property type="entry name" value="ANK_REPEAT"/>
    <property type="match status" value="2"/>
</dbReference>
<evidence type="ECO:0000256" key="1">
    <source>
        <dbReference type="ARBA" id="ARBA00022737"/>
    </source>
</evidence>
<keyword evidence="2 3" id="KW-0040">ANK repeat</keyword>
<protein>
    <recommendedName>
        <fullName evidence="6">Ankyrin repeat domain-containing protein 49</fullName>
    </recommendedName>
</protein>
<dbReference type="Gene3D" id="1.25.40.20">
    <property type="entry name" value="Ankyrin repeat-containing domain"/>
    <property type="match status" value="2"/>
</dbReference>
<keyword evidence="1" id="KW-0677">Repeat</keyword>
<sequence>MSDSENSETTEYNNFKEIQEEIEKCKRNPETSGMFVSGWDDADQDVDVVKNPKENPIDHILWAAENGDVGLLKELLTIQPGLVHARDSDGYTPLHRASYSNHIAAVQYLLSVGANINAKTQLGWTPLHSACNWNNYKIVARLLAAGADPTALSEGEQTPLHLAAAVSHCKSTLLVLFLRRDLIEVARKTNNSGETPEDLARGHGIYAPLFEMVCPAISHIHSLAFTCNPFVRRKKIILLKK</sequence>
<dbReference type="AlphaFoldDB" id="A0A922CNE9"/>
<name>A0A922CNE9_MANSE</name>
<dbReference type="Pfam" id="PF12796">
    <property type="entry name" value="Ank_2"/>
    <property type="match status" value="1"/>
</dbReference>
<gene>
    <name evidence="4" type="ORF">O3G_MSEX007621</name>
</gene>
<keyword evidence="5" id="KW-1185">Reference proteome</keyword>
<dbReference type="EMBL" id="JH668423">
    <property type="protein sequence ID" value="KAG6452378.1"/>
    <property type="molecule type" value="Genomic_DNA"/>
</dbReference>
<dbReference type="PANTHER" id="PTHR24189:SF73">
    <property type="entry name" value="ANKYRIN REPEAT AND SOCS BOX-CONTAINING 15B"/>
    <property type="match status" value="1"/>
</dbReference>
<dbReference type="EMBL" id="JH668423">
    <property type="protein sequence ID" value="KAG6452379.1"/>
    <property type="molecule type" value="Genomic_DNA"/>
</dbReference>
<dbReference type="EMBL" id="JH668423">
    <property type="protein sequence ID" value="KAG6452375.1"/>
    <property type="molecule type" value="Genomic_DNA"/>
</dbReference>
<feature type="repeat" description="ANK" evidence="3">
    <location>
        <begin position="122"/>
        <end position="154"/>
    </location>
</feature>
<dbReference type="Proteomes" id="UP000791440">
    <property type="component" value="Unassembled WGS sequence"/>
</dbReference>
<evidence type="ECO:0000313" key="4">
    <source>
        <dbReference type="EMBL" id="KAG6452374.1"/>
    </source>
</evidence>
<evidence type="ECO:0000256" key="2">
    <source>
        <dbReference type="ARBA" id="ARBA00023043"/>
    </source>
</evidence>
<dbReference type="EMBL" id="JH668423">
    <property type="protein sequence ID" value="KAG6452377.1"/>
    <property type="molecule type" value="Genomic_DNA"/>
</dbReference>
<dbReference type="EMBL" id="JH668423">
    <property type="protein sequence ID" value="KAG6452374.1"/>
    <property type="molecule type" value="Genomic_DNA"/>
</dbReference>
<accession>A0A922CNE9</accession>
<proteinExistence type="predicted"/>